<dbReference type="Gene3D" id="3.40.50.261">
    <property type="entry name" value="Succinyl-CoA synthetase domains"/>
    <property type="match status" value="1"/>
</dbReference>
<sequence>YFKNDPHTDVIGLYIEEIKRGKKFIEVAKEITPKKPIVAIYAGGTEAAFRAIGSHTGSISRKPPDVIINCFMPF</sequence>
<comment type="caution">
    <text evidence="5">The sequence shown here is derived from an EMBL/GenBank/DDBJ whole genome shotgun (WGS) entry which is preliminary data.</text>
</comment>
<dbReference type="InterPro" id="IPR016102">
    <property type="entry name" value="Succinyl-CoA_synth-like"/>
</dbReference>
<accession>X1JIY5</accession>
<dbReference type="PANTHER" id="PTHR43334:SF1">
    <property type="entry name" value="3-HYDROXYPROPIONATE--COA LIGASE [ADP-FORMING]"/>
    <property type="match status" value="1"/>
</dbReference>
<dbReference type="PANTHER" id="PTHR43334">
    <property type="entry name" value="ACETATE--COA LIGASE [ADP-FORMING]"/>
    <property type="match status" value="1"/>
</dbReference>
<feature type="non-terminal residue" evidence="5">
    <location>
        <position position="1"/>
    </location>
</feature>
<evidence type="ECO:0000256" key="2">
    <source>
        <dbReference type="ARBA" id="ARBA00022741"/>
    </source>
</evidence>
<protein>
    <recommendedName>
        <fullName evidence="4">Succinyl-CoA synthetase-like flavodoxin domain-containing protein</fullName>
    </recommendedName>
</protein>
<evidence type="ECO:0000259" key="4">
    <source>
        <dbReference type="Pfam" id="PF13607"/>
    </source>
</evidence>
<dbReference type="InterPro" id="IPR051538">
    <property type="entry name" value="Acyl-CoA_Synth/Transferase"/>
</dbReference>
<dbReference type="InterPro" id="IPR032875">
    <property type="entry name" value="Succ_CoA_lig_flav_dom"/>
</dbReference>
<organism evidence="5">
    <name type="scientific">marine sediment metagenome</name>
    <dbReference type="NCBI Taxonomy" id="412755"/>
    <lineage>
        <taxon>unclassified sequences</taxon>
        <taxon>metagenomes</taxon>
        <taxon>ecological metagenomes</taxon>
    </lineage>
</organism>
<evidence type="ECO:0000313" key="5">
    <source>
        <dbReference type="EMBL" id="GAH94691.1"/>
    </source>
</evidence>
<keyword evidence="1" id="KW-0436">Ligase</keyword>
<dbReference type="EMBL" id="BARU01046913">
    <property type="protein sequence ID" value="GAH94691.1"/>
    <property type="molecule type" value="Genomic_DNA"/>
</dbReference>
<reference evidence="5" key="1">
    <citation type="journal article" date="2014" name="Front. Microbiol.">
        <title>High frequency of phylogenetically diverse reductive dehalogenase-homologous genes in deep subseafloor sedimentary metagenomes.</title>
        <authorList>
            <person name="Kawai M."/>
            <person name="Futagami T."/>
            <person name="Toyoda A."/>
            <person name="Takaki Y."/>
            <person name="Nishi S."/>
            <person name="Hori S."/>
            <person name="Arai W."/>
            <person name="Tsubouchi T."/>
            <person name="Morono Y."/>
            <person name="Uchiyama I."/>
            <person name="Ito T."/>
            <person name="Fujiyama A."/>
            <person name="Inagaki F."/>
            <person name="Takami H."/>
        </authorList>
    </citation>
    <scope>NUCLEOTIDE SEQUENCE</scope>
    <source>
        <strain evidence="5">Expedition CK06-06</strain>
    </source>
</reference>
<evidence type="ECO:0000256" key="3">
    <source>
        <dbReference type="ARBA" id="ARBA00022840"/>
    </source>
</evidence>
<keyword evidence="3" id="KW-0067">ATP-binding</keyword>
<dbReference type="Pfam" id="PF13607">
    <property type="entry name" value="Succ_CoA_lig"/>
    <property type="match status" value="1"/>
</dbReference>
<dbReference type="GO" id="GO:0005524">
    <property type="term" value="F:ATP binding"/>
    <property type="evidence" value="ECO:0007669"/>
    <property type="project" value="UniProtKB-KW"/>
</dbReference>
<dbReference type="GO" id="GO:0016874">
    <property type="term" value="F:ligase activity"/>
    <property type="evidence" value="ECO:0007669"/>
    <property type="project" value="UniProtKB-KW"/>
</dbReference>
<name>X1JIY5_9ZZZZ</name>
<dbReference type="SUPFAM" id="SSF52210">
    <property type="entry name" value="Succinyl-CoA synthetase domains"/>
    <property type="match status" value="1"/>
</dbReference>
<evidence type="ECO:0000256" key="1">
    <source>
        <dbReference type="ARBA" id="ARBA00022598"/>
    </source>
</evidence>
<proteinExistence type="predicted"/>
<feature type="domain" description="Succinyl-CoA synthetase-like flavodoxin" evidence="4">
    <location>
        <begin position="1"/>
        <end position="61"/>
    </location>
</feature>
<keyword evidence="2" id="KW-0547">Nucleotide-binding</keyword>
<dbReference type="AlphaFoldDB" id="X1JIY5"/>
<gene>
    <name evidence="5" type="ORF">S03H2_70545</name>
</gene>